<evidence type="ECO:0000256" key="1">
    <source>
        <dbReference type="SAM" id="MobiDB-lite"/>
    </source>
</evidence>
<dbReference type="AlphaFoldDB" id="A0A1G4BQU5"/>
<dbReference type="GeneID" id="34554265"/>
<dbReference type="EMBL" id="MJBS01000005">
    <property type="protein sequence ID" value="OHF03780.1"/>
    <property type="molecule type" value="Genomic_DNA"/>
</dbReference>
<dbReference type="OrthoDB" id="550575at2759"/>
<evidence type="ECO:0000313" key="3">
    <source>
        <dbReference type="Proteomes" id="UP000176998"/>
    </source>
</evidence>
<organism evidence="2 3">
    <name type="scientific">Colletotrichum orchidophilum</name>
    <dbReference type="NCBI Taxonomy" id="1209926"/>
    <lineage>
        <taxon>Eukaryota</taxon>
        <taxon>Fungi</taxon>
        <taxon>Dikarya</taxon>
        <taxon>Ascomycota</taxon>
        <taxon>Pezizomycotina</taxon>
        <taxon>Sordariomycetes</taxon>
        <taxon>Hypocreomycetidae</taxon>
        <taxon>Glomerellales</taxon>
        <taxon>Glomerellaceae</taxon>
        <taxon>Colletotrichum</taxon>
    </lineage>
</organism>
<name>A0A1G4BQU5_9PEZI</name>
<proteinExistence type="predicted"/>
<keyword evidence="3" id="KW-1185">Reference proteome</keyword>
<dbReference type="Gene3D" id="3.80.10.10">
    <property type="entry name" value="Ribonuclease Inhibitor"/>
    <property type="match status" value="1"/>
</dbReference>
<dbReference type="STRING" id="1209926.A0A1G4BQU5"/>
<gene>
    <name evidence="2" type="ORF">CORC01_01099</name>
</gene>
<evidence type="ECO:0000313" key="2">
    <source>
        <dbReference type="EMBL" id="OHF03780.1"/>
    </source>
</evidence>
<feature type="region of interest" description="Disordered" evidence="1">
    <location>
        <begin position="85"/>
        <end position="116"/>
    </location>
</feature>
<dbReference type="SUPFAM" id="SSF52047">
    <property type="entry name" value="RNI-like"/>
    <property type="match status" value="1"/>
</dbReference>
<dbReference type="Proteomes" id="UP000176998">
    <property type="component" value="Unassembled WGS sequence"/>
</dbReference>
<feature type="compositionally biased region" description="Polar residues" evidence="1">
    <location>
        <begin position="47"/>
        <end position="67"/>
    </location>
</feature>
<sequence>MPPTRRIKSSESKKCADDVVYGARLGFNAGPSPHPGAAKATPAGCSATGSQTGLQSDQETSAPPSVQNAAAAVYFDADDFSDDGDLSFNEAAPAPKLTRTSNPKTAKAPRPKGPKGSISVCFQYEAEWQKHRVEWLGHATRAVGFKDILTSAHIDTLLSFTETCERLTSFYFTYHDVNRDATNSATELTDDDVTKIAHACPKLKSFALPGASGLTEKAFLALCEHCPDLTKLHISAASRGSLVTGHDIVFEALTEHPEWVPKLKQLRIAKMNWTNKVLRVLSKARPKLHIILSSTSEVKRWGDWELEHYQSEWWRGKCQDNNGVVKRAQRRFDRMTERGF</sequence>
<dbReference type="RefSeq" id="XP_022480916.1">
    <property type="nucleotide sequence ID" value="XM_022612755.1"/>
</dbReference>
<accession>A0A1G4BQU5</accession>
<comment type="caution">
    <text evidence="2">The sequence shown here is derived from an EMBL/GenBank/DDBJ whole genome shotgun (WGS) entry which is preliminary data.</text>
</comment>
<reference evidence="2 3" key="1">
    <citation type="submission" date="2016-09" db="EMBL/GenBank/DDBJ databases">
        <authorList>
            <person name="Capua I."/>
            <person name="De Benedictis P."/>
            <person name="Joannis T."/>
            <person name="Lombin L.H."/>
            <person name="Cattoli G."/>
        </authorList>
    </citation>
    <scope>NUCLEOTIDE SEQUENCE [LARGE SCALE GENOMIC DNA]</scope>
    <source>
        <strain evidence="2 3">IMI 309357</strain>
    </source>
</reference>
<feature type="region of interest" description="Disordered" evidence="1">
    <location>
        <begin position="24"/>
        <end position="67"/>
    </location>
</feature>
<dbReference type="InterPro" id="IPR032675">
    <property type="entry name" value="LRR_dom_sf"/>
</dbReference>
<protein>
    <submittedName>
        <fullName evidence="2">Uncharacterized protein</fullName>
    </submittedName>
</protein>